<reference evidence="3 4" key="1">
    <citation type="submission" date="2020-06" db="EMBL/GenBank/DDBJ databases">
        <title>Genome mining for natural products.</title>
        <authorList>
            <person name="Zhang B."/>
            <person name="Shi J."/>
            <person name="Ge H."/>
        </authorList>
    </citation>
    <scope>NUCLEOTIDE SEQUENCE [LARGE SCALE GENOMIC DNA]</scope>
    <source>
        <strain evidence="3 4">NA00687</strain>
    </source>
</reference>
<evidence type="ECO:0000256" key="1">
    <source>
        <dbReference type="SAM" id="MobiDB-lite"/>
    </source>
</evidence>
<feature type="transmembrane region" description="Helical" evidence="2">
    <location>
        <begin position="165"/>
        <end position="186"/>
    </location>
</feature>
<name>A0A7H8N9W8_9ACTN</name>
<evidence type="ECO:0000256" key="2">
    <source>
        <dbReference type="SAM" id="Phobius"/>
    </source>
</evidence>
<dbReference type="InterPro" id="IPR035214">
    <property type="entry name" value="DUF5324"/>
</dbReference>
<keyword evidence="4" id="KW-1185">Reference proteome</keyword>
<keyword evidence="2" id="KW-1133">Transmembrane helix</keyword>
<dbReference type="Pfam" id="PF17258">
    <property type="entry name" value="DUF5324"/>
    <property type="match status" value="1"/>
</dbReference>
<gene>
    <name evidence="3" type="ORF">HUT08_18585</name>
</gene>
<sequence>MTRKDSVRDATGPAKESVRHAVEVVGPHASQAREAAVHYAYEARAKLAPKVSHAAHQARATASDQYHSRLAPRIEHARGAVPPTVDRAAHRAAARTRRAARQAADYTGPRVESALANARAAADPVREEAAARGGAALAALRGQITAADVERLQKKQRRRARRGKFAKRFVVLGLLTGGAYAAWKWWDKQANPDWLVEPPAATEVGDREPLTPAERAERDGLDPEVEAKQAAADAAKRDKS</sequence>
<evidence type="ECO:0000313" key="3">
    <source>
        <dbReference type="EMBL" id="QKW51214.1"/>
    </source>
</evidence>
<feature type="region of interest" description="Disordered" evidence="1">
    <location>
        <begin position="196"/>
        <end position="240"/>
    </location>
</feature>
<accession>A0A7H8N9W8</accession>
<proteinExistence type="predicted"/>
<dbReference type="Proteomes" id="UP000509303">
    <property type="component" value="Chromosome"/>
</dbReference>
<dbReference type="RefSeq" id="WP_176162936.1">
    <property type="nucleotide sequence ID" value="NZ_CP054929.1"/>
</dbReference>
<organism evidence="3 4">
    <name type="scientific">Streptomyces buecherae</name>
    <dbReference type="NCBI Taxonomy" id="2763006"/>
    <lineage>
        <taxon>Bacteria</taxon>
        <taxon>Bacillati</taxon>
        <taxon>Actinomycetota</taxon>
        <taxon>Actinomycetes</taxon>
        <taxon>Kitasatosporales</taxon>
        <taxon>Streptomycetaceae</taxon>
        <taxon>Streptomyces</taxon>
    </lineage>
</organism>
<dbReference type="AlphaFoldDB" id="A0A7H8N9W8"/>
<keyword evidence="2" id="KW-0812">Transmembrane</keyword>
<dbReference type="Gene3D" id="1.20.120.20">
    <property type="entry name" value="Apolipoprotein"/>
    <property type="match status" value="1"/>
</dbReference>
<evidence type="ECO:0000313" key="4">
    <source>
        <dbReference type="Proteomes" id="UP000509303"/>
    </source>
</evidence>
<feature type="compositionally biased region" description="Basic and acidic residues" evidence="1">
    <location>
        <begin position="204"/>
        <end position="227"/>
    </location>
</feature>
<dbReference type="EMBL" id="CP054929">
    <property type="protein sequence ID" value="QKW51214.1"/>
    <property type="molecule type" value="Genomic_DNA"/>
</dbReference>
<keyword evidence="2" id="KW-0472">Membrane</keyword>
<protein>
    <submittedName>
        <fullName evidence="3">DUF5324 family protein</fullName>
    </submittedName>
</protein>